<dbReference type="GO" id="GO:0046872">
    <property type="term" value="F:metal ion binding"/>
    <property type="evidence" value="ECO:0007669"/>
    <property type="project" value="UniProtKB-KW"/>
</dbReference>
<evidence type="ECO:0000256" key="1">
    <source>
        <dbReference type="ARBA" id="ARBA00022485"/>
    </source>
</evidence>
<reference evidence="7" key="1">
    <citation type="journal article" date="2014" name="Front. Microbiol.">
        <title>High frequency of phylogenetically diverse reductive dehalogenase-homologous genes in deep subseafloor sedimentary metagenomes.</title>
        <authorList>
            <person name="Kawai M."/>
            <person name="Futagami T."/>
            <person name="Toyoda A."/>
            <person name="Takaki Y."/>
            <person name="Nishi S."/>
            <person name="Hori S."/>
            <person name="Arai W."/>
            <person name="Tsubouchi T."/>
            <person name="Morono Y."/>
            <person name="Uchiyama I."/>
            <person name="Ito T."/>
            <person name="Fujiyama A."/>
            <person name="Inagaki F."/>
            <person name="Takami H."/>
        </authorList>
    </citation>
    <scope>NUCLEOTIDE SEQUENCE</scope>
    <source>
        <strain evidence="7">Expedition CK06-06</strain>
    </source>
</reference>
<keyword evidence="5" id="KW-0411">Iron-sulfur</keyword>
<keyword evidence="4" id="KW-0408">Iron</keyword>
<evidence type="ECO:0000313" key="7">
    <source>
        <dbReference type="EMBL" id="GAH34742.1"/>
    </source>
</evidence>
<organism evidence="7">
    <name type="scientific">marine sediment metagenome</name>
    <dbReference type="NCBI Taxonomy" id="412755"/>
    <lineage>
        <taxon>unclassified sequences</taxon>
        <taxon>metagenomes</taxon>
        <taxon>ecological metagenomes</taxon>
    </lineage>
</organism>
<dbReference type="Pfam" id="PF02754">
    <property type="entry name" value="CCG"/>
    <property type="match status" value="1"/>
</dbReference>
<name>X1EQ74_9ZZZZ</name>
<accession>X1EQ74</accession>
<dbReference type="GO" id="GO:0005886">
    <property type="term" value="C:plasma membrane"/>
    <property type="evidence" value="ECO:0007669"/>
    <property type="project" value="TreeGrafter"/>
</dbReference>
<feature type="domain" description="Cysteine-rich" evidence="6">
    <location>
        <begin position="57"/>
        <end position="143"/>
    </location>
</feature>
<gene>
    <name evidence="7" type="ORF">S03H2_15627</name>
</gene>
<dbReference type="InterPro" id="IPR051460">
    <property type="entry name" value="HdrC_iron-sulfur_subunit"/>
</dbReference>
<evidence type="ECO:0000256" key="2">
    <source>
        <dbReference type="ARBA" id="ARBA00022723"/>
    </source>
</evidence>
<keyword evidence="1" id="KW-0004">4Fe-4S</keyword>
<evidence type="ECO:0000259" key="6">
    <source>
        <dbReference type="Pfam" id="PF02754"/>
    </source>
</evidence>
<dbReference type="InterPro" id="IPR004017">
    <property type="entry name" value="Cys_rich_dom"/>
</dbReference>
<evidence type="ECO:0000256" key="5">
    <source>
        <dbReference type="ARBA" id="ARBA00023014"/>
    </source>
</evidence>
<protein>
    <recommendedName>
        <fullName evidence="6">Cysteine-rich domain-containing protein</fullName>
    </recommendedName>
</protein>
<keyword evidence="3" id="KW-0560">Oxidoreductase</keyword>
<dbReference type="PANTHER" id="PTHR43255">
    <property type="entry name" value="IRON-SULFUR-BINDING OXIDOREDUCTASE FADF-RELATED-RELATED"/>
    <property type="match status" value="1"/>
</dbReference>
<sequence length="174" mass="19969">SGAKKVIFTCAECFRTFKIDYNEHLGPLGFEVEHISTFLLPYIKDGKLTFKASKKRVTYQDPCRLGRHLGIYDEPRELLNSIPKLELIEMDKNKGNALCCGTTAWLNCDIFSKRMQTQRLLDAKKTGADMLTVACPKCEIHLKCTLNEKTNEPMQKIDIRYFTTLLSDNIKENK</sequence>
<feature type="non-terminal residue" evidence="7">
    <location>
        <position position="1"/>
    </location>
</feature>
<dbReference type="GO" id="GO:0016491">
    <property type="term" value="F:oxidoreductase activity"/>
    <property type="evidence" value="ECO:0007669"/>
    <property type="project" value="UniProtKB-KW"/>
</dbReference>
<evidence type="ECO:0000256" key="3">
    <source>
        <dbReference type="ARBA" id="ARBA00023002"/>
    </source>
</evidence>
<proteinExistence type="predicted"/>
<keyword evidence="2" id="KW-0479">Metal-binding</keyword>
<dbReference type="PANTHER" id="PTHR43255:SF1">
    <property type="entry name" value="IRON-SULFUR-BINDING OXIDOREDUCTASE FADF-RELATED"/>
    <property type="match status" value="1"/>
</dbReference>
<dbReference type="EMBL" id="BARU01007956">
    <property type="protein sequence ID" value="GAH34742.1"/>
    <property type="molecule type" value="Genomic_DNA"/>
</dbReference>
<comment type="caution">
    <text evidence="7">The sequence shown here is derived from an EMBL/GenBank/DDBJ whole genome shotgun (WGS) entry which is preliminary data.</text>
</comment>
<dbReference type="AlphaFoldDB" id="X1EQ74"/>
<evidence type="ECO:0000256" key="4">
    <source>
        <dbReference type="ARBA" id="ARBA00023004"/>
    </source>
</evidence>
<dbReference type="GO" id="GO:0051539">
    <property type="term" value="F:4 iron, 4 sulfur cluster binding"/>
    <property type="evidence" value="ECO:0007669"/>
    <property type="project" value="UniProtKB-KW"/>
</dbReference>